<name>A0A4C1TTV1_EUMVA</name>
<organism evidence="2 3">
    <name type="scientific">Eumeta variegata</name>
    <name type="common">Bagworm moth</name>
    <name type="synonym">Eumeta japonica</name>
    <dbReference type="NCBI Taxonomy" id="151549"/>
    <lineage>
        <taxon>Eukaryota</taxon>
        <taxon>Metazoa</taxon>
        <taxon>Ecdysozoa</taxon>
        <taxon>Arthropoda</taxon>
        <taxon>Hexapoda</taxon>
        <taxon>Insecta</taxon>
        <taxon>Pterygota</taxon>
        <taxon>Neoptera</taxon>
        <taxon>Endopterygota</taxon>
        <taxon>Lepidoptera</taxon>
        <taxon>Glossata</taxon>
        <taxon>Ditrysia</taxon>
        <taxon>Tineoidea</taxon>
        <taxon>Psychidae</taxon>
        <taxon>Oiketicinae</taxon>
        <taxon>Eumeta</taxon>
    </lineage>
</organism>
<feature type="region of interest" description="Disordered" evidence="1">
    <location>
        <begin position="137"/>
        <end position="164"/>
    </location>
</feature>
<sequence>MTPAARAAFADVDALSNVTLITKAAHNVKALRTPAQEGFPKVDARRFCHSKNSERLTPGLLRGRRLTRHRHVKIYKHWAHTRRGTARRPWRAFLVVVLSYCKYVSMLDGVSDAYACEWRGGHVVVHVVRNCRCRHHQRPPAAGGDRAERGRQQRQPEERAESPVADVCPAVNERLAQETSGEFNIQTYDGACLHIVLSYKYRSRDEPGASGAAPASAGRAAAPLCLLRL</sequence>
<keyword evidence="3" id="KW-1185">Reference proteome</keyword>
<feature type="compositionally biased region" description="Basic and acidic residues" evidence="1">
    <location>
        <begin position="145"/>
        <end position="161"/>
    </location>
</feature>
<evidence type="ECO:0000313" key="2">
    <source>
        <dbReference type="EMBL" id="GBP17437.1"/>
    </source>
</evidence>
<reference evidence="2 3" key="1">
    <citation type="journal article" date="2019" name="Commun. Biol.">
        <title>The bagworm genome reveals a unique fibroin gene that provides high tensile strength.</title>
        <authorList>
            <person name="Kono N."/>
            <person name="Nakamura H."/>
            <person name="Ohtoshi R."/>
            <person name="Tomita M."/>
            <person name="Numata K."/>
            <person name="Arakawa K."/>
        </authorList>
    </citation>
    <scope>NUCLEOTIDE SEQUENCE [LARGE SCALE GENOMIC DNA]</scope>
</reference>
<dbReference type="AlphaFoldDB" id="A0A4C1TTV1"/>
<proteinExistence type="predicted"/>
<dbReference type="EMBL" id="BGZK01000087">
    <property type="protein sequence ID" value="GBP17437.1"/>
    <property type="molecule type" value="Genomic_DNA"/>
</dbReference>
<comment type="caution">
    <text evidence="2">The sequence shown here is derived from an EMBL/GenBank/DDBJ whole genome shotgun (WGS) entry which is preliminary data.</text>
</comment>
<evidence type="ECO:0000256" key="1">
    <source>
        <dbReference type="SAM" id="MobiDB-lite"/>
    </source>
</evidence>
<dbReference type="Proteomes" id="UP000299102">
    <property type="component" value="Unassembled WGS sequence"/>
</dbReference>
<accession>A0A4C1TTV1</accession>
<protein>
    <submittedName>
        <fullName evidence="2">Uncharacterized protein</fullName>
    </submittedName>
</protein>
<evidence type="ECO:0000313" key="3">
    <source>
        <dbReference type="Proteomes" id="UP000299102"/>
    </source>
</evidence>
<gene>
    <name evidence="2" type="ORF">EVAR_8794_1</name>
</gene>